<reference evidence="4 5" key="1">
    <citation type="submission" date="2019-01" db="EMBL/GenBank/DDBJ databases">
        <authorList>
            <person name="Chen W.-M."/>
        </authorList>
    </citation>
    <scope>NUCLEOTIDE SEQUENCE [LARGE SCALE GENOMIC DNA]</scope>
    <source>
        <strain evidence="4 5">TLA-22</strain>
    </source>
</reference>
<dbReference type="RefSeq" id="WP_127690093.1">
    <property type="nucleotide sequence ID" value="NZ_RZUL01000002.1"/>
</dbReference>
<keyword evidence="4" id="KW-0378">Hydrolase</keyword>
<dbReference type="InterPro" id="IPR051121">
    <property type="entry name" value="FAH"/>
</dbReference>
<dbReference type="Gene3D" id="3.90.850.10">
    <property type="entry name" value="Fumarylacetoacetase-like, C-terminal domain"/>
    <property type="match status" value="1"/>
</dbReference>
<dbReference type="InterPro" id="IPR036663">
    <property type="entry name" value="Fumarylacetoacetase_C_sf"/>
</dbReference>
<sequence length="283" mass="30387">MKLFRHGIEGHENPGVVADDGSLRDLTGIVADIAGDALSDTSLAILRGLDRDALPIVPAETRIGACVGRVGKLVCVGLNYVAHAAEAQQAAPAEPLLFLKATTAICGPYDTVMLAKHARKVDWEVELGVVIGSVCRYVTEEDATNYIAGYCVVNDVSDRFYQLEGTGQWVKGKSNDSYAPVGPWLVTRDEVENPSGRSIWLDVDGHRYQNGNTADMVFNVPQLVSYISNLMTLMPGDIIATGTPSGVGIGQQPHPIYLHAGQVMTLGIDGLGQQSQRVVDWTQ</sequence>
<dbReference type="GO" id="GO:0016853">
    <property type="term" value="F:isomerase activity"/>
    <property type="evidence" value="ECO:0007669"/>
    <property type="project" value="UniProtKB-ARBA"/>
</dbReference>
<dbReference type="GO" id="GO:0016787">
    <property type="term" value="F:hydrolase activity"/>
    <property type="evidence" value="ECO:0007669"/>
    <property type="project" value="UniProtKB-KW"/>
</dbReference>
<dbReference type="AlphaFoldDB" id="A0A437J961"/>
<comment type="similarity">
    <text evidence="1">Belongs to the FAH family.</text>
</comment>
<dbReference type="OrthoDB" id="5197601at2"/>
<comment type="caution">
    <text evidence="4">The sequence shown here is derived from an EMBL/GenBank/DDBJ whole genome shotgun (WGS) entry which is preliminary data.</text>
</comment>
<dbReference type="FunFam" id="3.90.850.10:FF:000002">
    <property type="entry name" value="2-hydroxyhepta-2,4-diene-1,7-dioate isomerase"/>
    <property type="match status" value="1"/>
</dbReference>
<evidence type="ECO:0000313" key="5">
    <source>
        <dbReference type="Proteomes" id="UP000282977"/>
    </source>
</evidence>
<protein>
    <submittedName>
        <fullName evidence="4">FAA hydrolase family protein</fullName>
    </submittedName>
</protein>
<evidence type="ECO:0000256" key="1">
    <source>
        <dbReference type="ARBA" id="ARBA00010211"/>
    </source>
</evidence>
<evidence type="ECO:0000313" key="4">
    <source>
        <dbReference type="EMBL" id="RVT41940.1"/>
    </source>
</evidence>
<dbReference type="SUPFAM" id="SSF56529">
    <property type="entry name" value="FAH"/>
    <property type="match status" value="1"/>
</dbReference>
<dbReference type="PANTHER" id="PTHR42796">
    <property type="entry name" value="FUMARYLACETOACETATE HYDROLASE DOMAIN-CONTAINING PROTEIN 2A-RELATED"/>
    <property type="match status" value="1"/>
</dbReference>
<accession>A0A437J961</accession>
<dbReference type="InterPro" id="IPR011234">
    <property type="entry name" value="Fumarylacetoacetase-like_C"/>
</dbReference>
<name>A0A437J961_9SPHN</name>
<dbReference type="PANTHER" id="PTHR42796:SF4">
    <property type="entry name" value="FUMARYLACETOACETATE HYDROLASE DOMAIN-CONTAINING PROTEIN 2A"/>
    <property type="match status" value="1"/>
</dbReference>
<evidence type="ECO:0000256" key="2">
    <source>
        <dbReference type="ARBA" id="ARBA00022723"/>
    </source>
</evidence>
<keyword evidence="2" id="KW-0479">Metal-binding</keyword>
<dbReference type="Proteomes" id="UP000282977">
    <property type="component" value="Unassembled WGS sequence"/>
</dbReference>
<proteinExistence type="inferred from homology"/>
<dbReference type="EMBL" id="RZUL01000002">
    <property type="protein sequence ID" value="RVT41940.1"/>
    <property type="molecule type" value="Genomic_DNA"/>
</dbReference>
<dbReference type="GO" id="GO:0019752">
    <property type="term" value="P:carboxylic acid metabolic process"/>
    <property type="evidence" value="ECO:0007669"/>
    <property type="project" value="UniProtKB-ARBA"/>
</dbReference>
<organism evidence="4 5">
    <name type="scientific">Sphingobium algorifonticola</name>
    <dbReference type="NCBI Taxonomy" id="2008318"/>
    <lineage>
        <taxon>Bacteria</taxon>
        <taxon>Pseudomonadati</taxon>
        <taxon>Pseudomonadota</taxon>
        <taxon>Alphaproteobacteria</taxon>
        <taxon>Sphingomonadales</taxon>
        <taxon>Sphingomonadaceae</taxon>
        <taxon>Sphingobium</taxon>
    </lineage>
</organism>
<dbReference type="Pfam" id="PF01557">
    <property type="entry name" value="FAA_hydrolase"/>
    <property type="match status" value="1"/>
</dbReference>
<keyword evidence="5" id="KW-1185">Reference proteome</keyword>
<dbReference type="GO" id="GO:0046872">
    <property type="term" value="F:metal ion binding"/>
    <property type="evidence" value="ECO:0007669"/>
    <property type="project" value="UniProtKB-KW"/>
</dbReference>
<gene>
    <name evidence="4" type="ORF">ENE74_06715</name>
</gene>
<evidence type="ECO:0000259" key="3">
    <source>
        <dbReference type="Pfam" id="PF01557"/>
    </source>
</evidence>
<feature type="domain" description="Fumarylacetoacetase-like C-terminal" evidence="3">
    <location>
        <begin position="72"/>
        <end position="279"/>
    </location>
</feature>